<dbReference type="PROSITE" id="PS51257">
    <property type="entry name" value="PROKAR_LIPOPROTEIN"/>
    <property type="match status" value="1"/>
</dbReference>
<dbReference type="Proteomes" id="UP000274346">
    <property type="component" value="Chromosome"/>
</dbReference>
<proteinExistence type="predicted"/>
<evidence type="ECO:0000313" key="4">
    <source>
        <dbReference type="Proteomes" id="UP000274346"/>
    </source>
</evidence>
<dbReference type="KEGG" id="rtg:NCTC13098_05515"/>
<name>A0A3P8KPT6_RAOTE</name>
<accession>A0A3P8KPT6</accession>
<feature type="region of interest" description="Disordered" evidence="1">
    <location>
        <begin position="72"/>
        <end position="111"/>
    </location>
</feature>
<reference evidence="3 4" key="1">
    <citation type="submission" date="2018-12" db="EMBL/GenBank/DDBJ databases">
        <authorList>
            <consortium name="Pathogen Informatics"/>
        </authorList>
    </citation>
    <scope>NUCLEOTIDE SEQUENCE [LARGE SCALE GENOMIC DNA]</scope>
    <source>
        <strain evidence="3 4">NCTC13098</strain>
    </source>
</reference>
<dbReference type="NCBIfam" id="NF033828">
    <property type="entry name" value="entry_exc2_fam"/>
    <property type="match status" value="1"/>
</dbReference>
<dbReference type="AlphaFoldDB" id="A0A3P8KPT6"/>
<dbReference type="RefSeq" id="WP_128878835.1">
    <property type="nucleotide sequence ID" value="NZ_JADCSX010000005.1"/>
</dbReference>
<dbReference type="EMBL" id="LR131271">
    <property type="protein sequence ID" value="VDR29111.1"/>
    <property type="molecule type" value="Genomic_DNA"/>
</dbReference>
<evidence type="ECO:0000256" key="2">
    <source>
        <dbReference type="SAM" id="SignalP"/>
    </source>
</evidence>
<feature type="signal peptide" evidence="2">
    <location>
        <begin position="1"/>
        <end position="23"/>
    </location>
</feature>
<protein>
    <recommendedName>
        <fullName evidence="5">Lipoprotein</fullName>
    </recommendedName>
</protein>
<feature type="compositionally biased region" description="Basic and acidic residues" evidence="1">
    <location>
        <begin position="97"/>
        <end position="111"/>
    </location>
</feature>
<evidence type="ECO:0000313" key="3">
    <source>
        <dbReference type="EMBL" id="VDR29111.1"/>
    </source>
</evidence>
<feature type="chain" id="PRO_5018263912" description="Lipoprotein" evidence="2">
    <location>
        <begin position="24"/>
        <end position="138"/>
    </location>
</feature>
<gene>
    <name evidence="3" type="ORF">NCTC13098_05515</name>
</gene>
<evidence type="ECO:0000256" key="1">
    <source>
        <dbReference type="SAM" id="MobiDB-lite"/>
    </source>
</evidence>
<organism evidence="3 4">
    <name type="scientific">Raoultella terrigena</name>
    <name type="common">Klebsiella terrigena</name>
    <dbReference type="NCBI Taxonomy" id="577"/>
    <lineage>
        <taxon>Bacteria</taxon>
        <taxon>Pseudomonadati</taxon>
        <taxon>Pseudomonadota</taxon>
        <taxon>Gammaproteobacteria</taxon>
        <taxon>Enterobacterales</taxon>
        <taxon>Enterobacteriaceae</taxon>
        <taxon>Klebsiella/Raoultella group</taxon>
        <taxon>Raoultella</taxon>
    </lineage>
</organism>
<keyword evidence="2" id="KW-0732">Signal</keyword>
<sequence>MKLKSTIIALGCAAALLSGCSASKPSPERHAYYFVSHRSDFVGGNFAVNVQDNYRLNLPTFSKTYQLGKADRAAGMSESDARSRAEQIKQQASQGTKTEHSFDRKADDKWSASMEDKDAQLFGRELSAAYLDGYLGVK</sequence>
<evidence type="ECO:0008006" key="5">
    <source>
        <dbReference type="Google" id="ProtNLM"/>
    </source>
</evidence>